<dbReference type="EMBL" id="OW152820">
    <property type="protein sequence ID" value="CAH2075073.1"/>
    <property type="molecule type" value="Genomic_DNA"/>
</dbReference>
<comment type="similarity">
    <text evidence="9">Belongs to the WD repeat peroxin-7 family.</text>
</comment>
<keyword evidence="5 11" id="KW-0853">WD repeat</keyword>
<name>A0ABN8J422_9NEOP</name>
<feature type="repeat" description="WD" evidence="11">
    <location>
        <begin position="100"/>
        <end position="139"/>
    </location>
</feature>
<dbReference type="PROSITE" id="PS00678">
    <property type="entry name" value="WD_REPEATS_1"/>
    <property type="match status" value="1"/>
</dbReference>
<evidence type="ECO:0000256" key="4">
    <source>
        <dbReference type="ARBA" id="ARBA00022490"/>
    </source>
</evidence>
<evidence type="ECO:0000256" key="9">
    <source>
        <dbReference type="ARBA" id="ARBA00024017"/>
    </source>
</evidence>
<comment type="subcellular location">
    <subcellularLocation>
        <location evidence="2">Cytoplasm</location>
        <location evidence="2">Cytosol</location>
    </subcellularLocation>
    <subcellularLocation>
        <location evidence="1">Peroxisome matrix</location>
    </subcellularLocation>
</comment>
<keyword evidence="3" id="KW-0813">Transport</keyword>
<proteinExistence type="inferred from homology"/>
<organism evidence="12 13">
    <name type="scientific">Iphiclides podalirius</name>
    <name type="common">scarce swallowtail</name>
    <dbReference type="NCBI Taxonomy" id="110791"/>
    <lineage>
        <taxon>Eukaryota</taxon>
        <taxon>Metazoa</taxon>
        <taxon>Ecdysozoa</taxon>
        <taxon>Arthropoda</taxon>
        <taxon>Hexapoda</taxon>
        <taxon>Insecta</taxon>
        <taxon>Pterygota</taxon>
        <taxon>Neoptera</taxon>
        <taxon>Endopterygota</taxon>
        <taxon>Lepidoptera</taxon>
        <taxon>Glossata</taxon>
        <taxon>Ditrysia</taxon>
        <taxon>Papilionoidea</taxon>
        <taxon>Papilionidae</taxon>
        <taxon>Papilioninae</taxon>
        <taxon>Iphiclides</taxon>
    </lineage>
</organism>
<dbReference type="PROSITE" id="PS50082">
    <property type="entry name" value="WD_REPEATS_2"/>
    <property type="match status" value="3"/>
</dbReference>
<evidence type="ECO:0000256" key="5">
    <source>
        <dbReference type="ARBA" id="ARBA00022574"/>
    </source>
</evidence>
<dbReference type="SMART" id="SM00320">
    <property type="entry name" value="WD40"/>
    <property type="match status" value="4"/>
</dbReference>
<evidence type="ECO:0000256" key="11">
    <source>
        <dbReference type="PROSITE-ProRule" id="PRU00221"/>
    </source>
</evidence>
<dbReference type="PANTHER" id="PTHR46027:SF1">
    <property type="entry name" value="PEROXISOMAL TARGETING SIGNAL 2 RECEPTOR"/>
    <property type="match status" value="1"/>
</dbReference>
<feature type="non-terminal residue" evidence="12">
    <location>
        <position position="346"/>
    </location>
</feature>
<dbReference type="InterPro" id="IPR036322">
    <property type="entry name" value="WD40_repeat_dom_sf"/>
</dbReference>
<dbReference type="InterPro" id="IPR019775">
    <property type="entry name" value="WD40_repeat_CS"/>
</dbReference>
<evidence type="ECO:0000256" key="3">
    <source>
        <dbReference type="ARBA" id="ARBA00022448"/>
    </source>
</evidence>
<keyword evidence="4" id="KW-0963">Cytoplasm</keyword>
<keyword evidence="6" id="KW-0677">Repeat</keyword>
<evidence type="ECO:0000256" key="2">
    <source>
        <dbReference type="ARBA" id="ARBA00004514"/>
    </source>
</evidence>
<dbReference type="InterPro" id="IPR001680">
    <property type="entry name" value="WD40_rpt"/>
</dbReference>
<sequence length="346" mass="37169">MPTFLTPGRHGYSVRFSRTRPDSLAVATSQYYGLAGGGTLFFLELAPDGTTLLELQKLEWSDGLFDVTWSGTGDGVAACGAGDGAVVVWRGGCAAPLRVLRAHRAEVCSVDWPRAHLLSASWDTTVKLWDPESEACLSTFSGHSQLVYTAAFSPHSPATFATVSGDGHLKLWTCAEPARPAAAVKAHDAEVLSCDWSRTESHALATAGSDGLIRGWDLRRLTTPMFTLKDIPLSGRMLRMRSKKGAVLTTRALRHSGRLLRLYDQDMGLEARLRTAGDHPPPLGVHVRTGLEHPQAPPDSGLRLGFAGPRVRSPFARLRVSCAAAMVIVDAVIGSGCVPNKTNYSE</sequence>
<dbReference type="InterPro" id="IPR020472">
    <property type="entry name" value="WD40_PAC1"/>
</dbReference>
<keyword evidence="8" id="KW-0576">Peroxisome</keyword>
<dbReference type="PRINTS" id="PR00320">
    <property type="entry name" value="GPROTEINBRPT"/>
</dbReference>
<dbReference type="Pfam" id="PF00400">
    <property type="entry name" value="WD40"/>
    <property type="match status" value="3"/>
</dbReference>
<evidence type="ECO:0000256" key="8">
    <source>
        <dbReference type="ARBA" id="ARBA00023140"/>
    </source>
</evidence>
<feature type="repeat" description="WD" evidence="11">
    <location>
        <begin position="140"/>
        <end position="172"/>
    </location>
</feature>
<evidence type="ECO:0000256" key="1">
    <source>
        <dbReference type="ARBA" id="ARBA00004253"/>
    </source>
</evidence>
<accession>A0ABN8J422</accession>
<dbReference type="SUPFAM" id="SSF50978">
    <property type="entry name" value="WD40 repeat-like"/>
    <property type="match status" value="1"/>
</dbReference>
<keyword evidence="13" id="KW-1185">Reference proteome</keyword>
<evidence type="ECO:0000313" key="13">
    <source>
        <dbReference type="Proteomes" id="UP000837857"/>
    </source>
</evidence>
<evidence type="ECO:0000256" key="10">
    <source>
        <dbReference type="ARBA" id="ARBA00032565"/>
    </source>
</evidence>
<evidence type="ECO:0000256" key="6">
    <source>
        <dbReference type="ARBA" id="ARBA00022737"/>
    </source>
</evidence>
<feature type="repeat" description="WD" evidence="11">
    <location>
        <begin position="184"/>
        <end position="219"/>
    </location>
</feature>
<dbReference type="Proteomes" id="UP000837857">
    <property type="component" value="Chromosome 8"/>
</dbReference>
<dbReference type="InterPro" id="IPR015943">
    <property type="entry name" value="WD40/YVTN_repeat-like_dom_sf"/>
</dbReference>
<dbReference type="PANTHER" id="PTHR46027">
    <property type="entry name" value="PEROXISOMAL TARGETING SIGNAL 2 RECEPTOR"/>
    <property type="match status" value="1"/>
</dbReference>
<gene>
    <name evidence="12" type="ORF">IPOD504_LOCUS16477</name>
</gene>
<dbReference type="Gene3D" id="2.130.10.10">
    <property type="entry name" value="YVTN repeat-like/Quinoprotein amine dehydrogenase"/>
    <property type="match status" value="1"/>
</dbReference>
<evidence type="ECO:0000313" key="12">
    <source>
        <dbReference type="EMBL" id="CAH2075073.1"/>
    </source>
</evidence>
<reference evidence="12" key="1">
    <citation type="submission" date="2022-03" db="EMBL/GenBank/DDBJ databases">
        <authorList>
            <person name="Martin H S."/>
        </authorList>
    </citation>
    <scope>NUCLEOTIDE SEQUENCE</scope>
</reference>
<dbReference type="InterPro" id="IPR044536">
    <property type="entry name" value="PEX7"/>
</dbReference>
<keyword evidence="7" id="KW-0653">Protein transport</keyword>
<dbReference type="PROSITE" id="PS50294">
    <property type="entry name" value="WD_REPEATS_REGION"/>
    <property type="match status" value="3"/>
</dbReference>
<evidence type="ECO:0000256" key="7">
    <source>
        <dbReference type="ARBA" id="ARBA00022927"/>
    </source>
</evidence>
<protein>
    <recommendedName>
        <fullName evidence="10">Peroxin-7</fullName>
    </recommendedName>
</protein>